<name>A0AAD9QNK3_ACRCE</name>
<dbReference type="PANTHER" id="PTHR33066:SF2">
    <property type="entry name" value="FILAGGRIN-2-LIKE"/>
    <property type="match status" value="1"/>
</dbReference>
<evidence type="ECO:0000313" key="3">
    <source>
        <dbReference type="Proteomes" id="UP001249851"/>
    </source>
</evidence>
<evidence type="ECO:0000256" key="1">
    <source>
        <dbReference type="ARBA" id="ARBA00023125"/>
    </source>
</evidence>
<comment type="caution">
    <text evidence="2">The sequence shown here is derived from an EMBL/GenBank/DDBJ whole genome shotgun (WGS) entry which is preliminary data.</text>
</comment>
<organism evidence="2 3">
    <name type="scientific">Acropora cervicornis</name>
    <name type="common">Staghorn coral</name>
    <dbReference type="NCBI Taxonomy" id="6130"/>
    <lineage>
        <taxon>Eukaryota</taxon>
        <taxon>Metazoa</taxon>
        <taxon>Cnidaria</taxon>
        <taxon>Anthozoa</taxon>
        <taxon>Hexacorallia</taxon>
        <taxon>Scleractinia</taxon>
        <taxon>Astrocoeniina</taxon>
        <taxon>Acroporidae</taxon>
        <taxon>Acropora</taxon>
    </lineage>
</organism>
<evidence type="ECO:0008006" key="4">
    <source>
        <dbReference type="Google" id="ProtNLM"/>
    </source>
</evidence>
<dbReference type="AlphaFoldDB" id="A0AAD9QNK3"/>
<sequence length="283" mass="30428">MGGTKSPVLARLALDLWERCLHHNILIEAQYLPGVLNIRADRESLRPSRLETGPLVVCGAKSGLGPLRGRPVCVLALNSTSKVLQLETRPLHGGSGCFFPRLEQSEGICISSLCSSRPLPQTVTRPACVTSCSSGTSLAVSAMVPSASRVVCSTSHSVPSLPGPANSTRGSPCFVEPSTGRLAAIRQSFSEAGISQPAQTLLVAAWRDGTSKAYASAWRRWDSWCRERKLNLVPASVESILEFLASEFNLGRAYRTLNVYRSAISITHPKIDSVRVGEHPLVV</sequence>
<keyword evidence="3" id="KW-1185">Reference proteome</keyword>
<evidence type="ECO:0000313" key="2">
    <source>
        <dbReference type="EMBL" id="KAK2564250.1"/>
    </source>
</evidence>
<gene>
    <name evidence="2" type="ORF">P5673_012497</name>
</gene>
<protein>
    <recommendedName>
        <fullName evidence="4">Core-binding (CB) domain-containing protein</fullName>
    </recommendedName>
</protein>
<keyword evidence="1" id="KW-0238">DNA-binding</keyword>
<dbReference type="Gene3D" id="1.10.150.130">
    <property type="match status" value="1"/>
</dbReference>
<dbReference type="Proteomes" id="UP001249851">
    <property type="component" value="Unassembled WGS sequence"/>
</dbReference>
<dbReference type="SUPFAM" id="SSF47823">
    <property type="entry name" value="lambda integrase-like, N-terminal domain"/>
    <property type="match status" value="1"/>
</dbReference>
<proteinExistence type="predicted"/>
<dbReference type="GO" id="GO:0003677">
    <property type="term" value="F:DNA binding"/>
    <property type="evidence" value="ECO:0007669"/>
    <property type="project" value="UniProtKB-KW"/>
</dbReference>
<dbReference type="PANTHER" id="PTHR33066">
    <property type="entry name" value="INTEGRASE_SAM-LIKE_N DOMAIN-CONTAINING PROTEIN"/>
    <property type="match status" value="1"/>
</dbReference>
<dbReference type="CDD" id="cd09275">
    <property type="entry name" value="RNase_HI_RT_DIRS1"/>
    <property type="match status" value="1"/>
</dbReference>
<dbReference type="EMBL" id="JARQWQ010000023">
    <property type="protein sequence ID" value="KAK2564250.1"/>
    <property type="molecule type" value="Genomic_DNA"/>
</dbReference>
<reference evidence="2" key="1">
    <citation type="journal article" date="2023" name="G3 (Bethesda)">
        <title>Whole genome assembly and annotation of the endangered Caribbean coral Acropora cervicornis.</title>
        <authorList>
            <person name="Selwyn J.D."/>
            <person name="Vollmer S.V."/>
        </authorList>
    </citation>
    <scope>NUCLEOTIDE SEQUENCE</scope>
    <source>
        <strain evidence="2">K2</strain>
    </source>
</reference>
<reference evidence="2" key="2">
    <citation type="journal article" date="2023" name="Science">
        <title>Genomic signatures of disease resistance in endangered staghorn corals.</title>
        <authorList>
            <person name="Vollmer S.V."/>
            <person name="Selwyn J.D."/>
            <person name="Despard B.A."/>
            <person name="Roesel C.L."/>
        </authorList>
    </citation>
    <scope>NUCLEOTIDE SEQUENCE</scope>
    <source>
        <strain evidence="2">K2</strain>
    </source>
</reference>
<accession>A0AAD9QNK3</accession>
<dbReference type="InterPro" id="IPR010998">
    <property type="entry name" value="Integrase_recombinase_N"/>
</dbReference>